<feature type="domain" description="N-acetyltransferase" evidence="2">
    <location>
        <begin position="18"/>
        <end position="152"/>
    </location>
</feature>
<feature type="region of interest" description="Disordered" evidence="1">
    <location>
        <begin position="139"/>
        <end position="162"/>
    </location>
</feature>
<organism evidence="3 4">
    <name type="scientific">Thalassobaculum fulvum</name>
    <dbReference type="NCBI Taxonomy" id="1633335"/>
    <lineage>
        <taxon>Bacteria</taxon>
        <taxon>Pseudomonadati</taxon>
        <taxon>Pseudomonadota</taxon>
        <taxon>Alphaproteobacteria</taxon>
        <taxon>Rhodospirillales</taxon>
        <taxon>Thalassobaculaceae</taxon>
        <taxon>Thalassobaculum</taxon>
    </lineage>
</organism>
<dbReference type="CDD" id="cd04301">
    <property type="entry name" value="NAT_SF"/>
    <property type="match status" value="1"/>
</dbReference>
<reference evidence="3" key="1">
    <citation type="journal article" date="2014" name="Int. J. Syst. Evol. Microbiol.">
        <title>Complete genome sequence of Corynebacterium casei LMG S-19264T (=DSM 44701T), isolated from a smear-ripened cheese.</title>
        <authorList>
            <consortium name="US DOE Joint Genome Institute (JGI-PGF)"/>
            <person name="Walter F."/>
            <person name="Albersmeier A."/>
            <person name="Kalinowski J."/>
            <person name="Ruckert C."/>
        </authorList>
    </citation>
    <scope>NUCLEOTIDE SEQUENCE</scope>
    <source>
        <strain evidence="3">KCTC 42651</strain>
    </source>
</reference>
<dbReference type="SUPFAM" id="SSF55729">
    <property type="entry name" value="Acyl-CoA N-acyltransferases (Nat)"/>
    <property type="match status" value="1"/>
</dbReference>
<reference evidence="3" key="2">
    <citation type="submission" date="2020-09" db="EMBL/GenBank/DDBJ databases">
        <authorList>
            <person name="Sun Q."/>
            <person name="Kim S."/>
        </authorList>
    </citation>
    <scope>NUCLEOTIDE SEQUENCE</scope>
    <source>
        <strain evidence="3">KCTC 42651</strain>
    </source>
</reference>
<dbReference type="InterPro" id="IPR053144">
    <property type="entry name" value="Acetyltransferase_Butenolide"/>
</dbReference>
<dbReference type="RefSeq" id="WP_229836717.1">
    <property type="nucleotide sequence ID" value="NZ_BMZS01000003.1"/>
</dbReference>
<dbReference type="EMBL" id="BMZS01000003">
    <property type="protein sequence ID" value="GHD47343.1"/>
    <property type="molecule type" value="Genomic_DNA"/>
</dbReference>
<evidence type="ECO:0000313" key="4">
    <source>
        <dbReference type="Proteomes" id="UP000630353"/>
    </source>
</evidence>
<proteinExistence type="predicted"/>
<keyword evidence="4" id="KW-1185">Reference proteome</keyword>
<dbReference type="Gene3D" id="3.40.630.30">
    <property type="match status" value="1"/>
</dbReference>
<dbReference type="Pfam" id="PF13508">
    <property type="entry name" value="Acetyltransf_7"/>
    <property type="match status" value="1"/>
</dbReference>
<dbReference type="AlphaFoldDB" id="A0A918XRD2"/>
<evidence type="ECO:0000256" key="1">
    <source>
        <dbReference type="SAM" id="MobiDB-lite"/>
    </source>
</evidence>
<dbReference type="Proteomes" id="UP000630353">
    <property type="component" value="Unassembled WGS sequence"/>
</dbReference>
<dbReference type="GO" id="GO:0016747">
    <property type="term" value="F:acyltransferase activity, transferring groups other than amino-acyl groups"/>
    <property type="evidence" value="ECO:0007669"/>
    <property type="project" value="InterPro"/>
</dbReference>
<sequence length="162" mass="17923">MSLSQRPAVNWRRPGYEASTDPARLDRASVLAALRATYWAETLTPDVLDRAIENSICIGVYEVPSGRQIGFARAVSDLATFAWLADVVILPSVRGRGLGHWMTACLLSHPDLQGLRRWQLATRDAHAMYRRFGFEDPAPGRILTRPGAQPAPDPDRFLDPSG</sequence>
<dbReference type="PANTHER" id="PTHR43233:SF1">
    <property type="entry name" value="FAMILY N-ACETYLTRANSFERASE, PUTATIVE (AFU_ORTHOLOGUE AFUA_6G03350)-RELATED"/>
    <property type="match status" value="1"/>
</dbReference>
<dbReference type="InterPro" id="IPR000182">
    <property type="entry name" value="GNAT_dom"/>
</dbReference>
<protein>
    <recommendedName>
        <fullName evidence="2">N-acetyltransferase domain-containing protein</fullName>
    </recommendedName>
</protein>
<gene>
    <name evidence="3" type="ORF">GCM10017083_17630</name>
</gene>
<name>A0A918XRD2_9PROT</name>
<dbReference type="PROSITE" id="PS51186">
    <property type="entry name" value="GNAT"/>
    <property type="match status" value="1"/>
</dbReference>
<evidence type="ECO:0000313" key="3">
    <source>
        <dbReference type="EMBL" id="GHD47343.1"/>
    </source>
</evidence>
<dbReference type="PANTHER" id="PTHR43233">
    <property type="entry name" value="FAMILY N-ACETYLTRANSFERASE, PUTATIVE (AFU_ORTHOLOGUE AFUA_6G03350)-RELATED"/>
    <property type="match status" value="1"/>
</dbReference>
<feature type="compositionally biased region" description="Basic and acidic residues" evidence="1">
    <location>
        <begin position="153"/>
        <end position="162"/>
    </location>
</feature>
<dbReference type="InterPro" id="IPR016181">
    <property type="entry name" value="Acyl_CoA_acyltransferase"/>
</dbReference>
<comment type="caution">
    <text evidence="3">The sequence shown here is derived from an EMBL/GenBank/DDBJ whole genome shotgun (WGS) entry which is preliminary data.</text>
</comment>
<evidence type="ECO:0000259" key="2">
    <source>
        <dbReference type="PROSITE" id="PS51186"/>
    </source>
</evidence>
<accession>A0A918XRD2</accession>